<accession>A0ABN2UMW4</accession>
<feature type="chain" id="PRO_5046019030" description="Extracellular repeat protein, HAF family" evidence="1">
    <location>
        <begin position="30"/>
        <end position="359"/>
    </location>
</feature>
<keyword evidence="3" id="KW-1185">Reference proteome</keyword>
<comment type="caution">
    <text evidence="2">The sequence shown here is derived from an EMBL/GenBank/DDBJ whole genome shotgun (WGS) entry which is preliminary data.</text>
</comment>
<feature type="signal peptide" evidence="1">
    <location>
        <begin position="1"/>
        <end position="29"/>
    </location>
</feature>
<dbReference type="NCBIfam" id="TIGR02913">
    <property type="entry name" value="HAF_rpt"/>
    <property type="match status" value="1"/>
</dbReference>
<dbReference type="Proteomes" id="UP001500751">
    <property type="component" value="Unassembled WGS sequence"/>
</dbReference>
<dbReference type="EMBL" id="BAAAQN010000029">
    <property type="protein sequence ID" value="GAA2040244.1"/>
    <property type="molecule type" value="Genomic_DNA"/>
</dbReference>
<dbReference type="InterPro" id="IPR006311">
    <property type="entry name" value="TAT_signal"/>
</dbReference>
<dbReference type="RefSeq" id="WP_344667887.1">
    <property type="nucleotide sequence ID" value="NZ_BAAAQN010000029.1"/>
</dbReference>
<keyword evidence="1" id="KW-0732">Signal</keyword>
<reference evidence="2 3" key="1">
    <citation type="journal article" date="2019" name="Int. J. Syst. Evol. Microbiol.">
        <title>The Global Catalogue of Microorganisms (GCM) 10K type strain sequencing project: providing services to taxonomists for standard genome sequencing and annotation.</title>
        <authorList>
            <consortium name="The Broad Institute Genomics Platform"/>
            <consortium name="The Broad Institute Genome Sequencing Center for Infectious Disease"/>
            <person name="Wu L."/>
            <person name="Ma J."/>
        </authorList>
    </citation>
    <scope>NUCLEOTIDE SEQUENCE [LARGE SCALE GENOMIC DNA]</scope>
    <source>
        <strain evidence="2 3">JCM 16014</strain>
    </source>
</reference>
<dbReference type="PROSITE" id="PS51318">
    <property type="entry name" value="TAT"/>
    <property type="match status" value="1"/>
</dbReference>
<evidence type="ECO:0008006" key="4">
    <source>
        <dbReference type="Google" id="ProtNLM"/>
    </source>
</evidence>
<evidence type="ECO:0000313" key="2">
    <source>
        <dbReference type="EMBL" id="GAA2040244.1"/>
    </source>
</evidence>
<dbReference type="InterPro" id="IPR014262">
    <property type="entry name" value="HAF_rpt"/>
</dbReference>
<gene>
    <name evidence="2" type="ORF">GCM10009839_47930</name>
</gene>
<proteinExistence type="predicted"/>
<evidence type="ECO:0000313" key="3">
    <source>
        <dbReference type="Proteomes" id="UP001500751"/>
    </source>
</evidence>
<organism evidence="2 3">
    <name type="scientific">Catenulispora yoronensis</name>
    <dbReference type="NCBI Taxonomy" id="450799"/>
    <lineage>
        <taxon>Bacteria</taxon>
        <taxon>Bacillati</taxon>
        <taxon>Actinomycetota</taxon>
        <taxon>Actinomycetes</taxon>
        <taxon>Catenulisporales</taxon>
        <taxon>Catenulisporaceae</taxon>
        <taxon>Catenulispora</taxon>
    </lineage>
</organism>
<name>A0ABN2UMW4_9ACTN</name>
<sequence>MTRARLRVLGGVAAAAALAGPAAVAPAHAATAPRYKLTIVGTAGTQLFGINKNGDVFGDATEPGARTQEGFVLPAGATRMVFLGSPGDPANTNSASSPEAINAAGVLVGTTTAFTTGAESAVRWSATGAPTDLGAQLGLQNLVATPALTAINDSGLITGFGSFRGEVGFTISGGTVTKLPTLPNGGVDVEPIAVNNAGLIVGQADTRTSDFQAAAWQNGTVRTLGQLPGSLTSEALAVNASGQAVGADILNADGNAHAVLFANGTVTDLEAPATGGPGTEGGDASAKAINDGGVIVGQGGNGDAFVYQNGQATDLNTLIAPGSGFTLLTADGINNNGVIVGTASNAAGATFGFELTPIA</sequence>
<protein>
    <recommendedName>
        <fullName evidence="4">Extracellular repeat protein, HAF family</fullName>
    </recommendedName>
</protein>
<evidence type="ECO:0000256" key="1">
    <source>
        <dbReference type="SAM" id="SignalP"/>
    </source>
</evidence>